<dbReference type="PANTHER" id="PTHR43507">
    <property type="entry name" value="NADH-UBIQUINONE OXIDOREDUCTASE CHAIN 4"/>
    <property type="match status" value="1"/>
</dbReference>
<keyword evidence="14 16" id="KW-0472">Membrane</keyword>
<dbReference type="InterPro" id="IPR003918">
    <property type="entry name" value="NADH_UbQ_OxRdtase"/>
</dbReference>
<feature type="transmembrane region" description="Helical" evidence="16">
    <location>
        <begin position="179"/>
        <end position="198"/>
    </location>
</feature>
<keyword evidence="5 16" id="KW-0813">Transport</keyword>
<evidence type="ECO:0000256" key="7">
    <source>
        <dbReference type="ARBA" id="ARBA00022692"/>
    </source>
</evidence>
<dbReference type="EMBL" id="KX752424">
    <property type="protein sequence ID" value="AOR87135.1"/>
    <property type="molecule type" value="Genomic_DNA"/>
</dbReference>
<protein>
    <recommendedName>
        <fullName evidence="4 16">NADH-ubiquinone oxidoreductase chain 4</fullName>
        <ecNumber evidence="3 16">7.1.1.2</ecNumber>
    </recommendedName>
</protein>
<dbReference type="InterPro" id="IPR001750">
    <property type="entry name" value="ND/Mrp_TM"/>
</dbReference>
<dbReference type="InterPro" id="IPR000260">
    <property type="entry name" value="NADH4_N"/>
</dbReference>
<proteinExistence type="inferred from homology"/>
<evidence type="ECO:0000259" key="17">
    <source>
        <dbReference type="Pfam" id="PF00361"/>
    </source>
</evidence>
<feature type="transmembrane region" description="Helical" evidence="16">
    <location>
        <begin position="425"/>
        <end position="445"/>
    </location>
</feature>
<dbReference type="GO" id="GO:0048039">
    <property type="term" value="F:ubiquinone binding"/>
    <property type="evidence" value="ECO:0007669"/>
    <property type="project" value="TreeGrafter"/>
</dbReference>
<evidence type="ECO:0000313" key="19">
    <source>
        <dbReference type="EMBL" id="AOR87135.1"/>
    </source>
</evidence>
<dbReference type="CTD" id="4538"/>
<evidence type="ECO:0000256" key="6">
    <source>
        <dbReference type="ARBA" id="ARBA00022660"/>
    </source>
</evidence>
<dbReference type="Pfam" id="PF00361">
    <property type="entry name" value="Proton_antipo_M"/>
    <property type="match status" value="1"/>
</dbReference>
<evidence type="ECO:0000256" key="5">
    <source>
        <dbReference type="ARBA" id="ARBA00022448"/>
    </source>
</evidence>
<dbReference type="GO" id="GO:0003954">
    <property type="term" value="F:NADH dehydrogenase activity"/>
    <property type="evidence" value="ECO:0007669"/>
    <property type="project" value="TreeGrafter"/>
</dbReference>
<keyword evidence="12 16" id="KW-0830">Ubiquinone</keyword>
<feature type="transmembrane region" description="Helical" evidence="16">
    <location>
        <begin position="243"/>
        <end position="260"/>
    </location>
</feature>
<dbReference type="EC" id="7.1.1.2" evidence="3 16"/>
<dbReference type="PRINTS" id="PR01437">
    <property type="entry name" value="NUOXDRDTASE4"/>
</dbReference>
<gene>
    <name evidence="19" type="primary">ND4</name>
</gene>
<evidence type="ECO:0000256" key="15">
    <source>
        <dbReference type="ARBA" id="ARBA00049551"/>
    </source>
</evidence>
<geneLocation type="mitochondrion" evidence="19"/>
<feature type="domain" description="NADH:quinone oxidoreductase/Mrp antiporter transmembrane" evidence="17">
    <location>
        <begin position="105"/>
        <end position="383"/>
    </location>
</feature>
<feature type="transmembrane region" description="Helical" evidence="16">
    <location>
        <begin position="272"/>
        <end position="292"/>
    </location>
</feature>
<dbReference type="AlphaFoldDB" id="A0A1C9UZD1"/>
<keyword evidence="11 16" id="KW-0520">NAD</keyword>
<feature type="transmembrane region" description="Helical" evidence="16">
    <location>
        <begin position="329"/>
        <end position="348"/>
    </location>
</feature>
<keyword evidence="9 16" id="KW-0249">Electron transport</keyword>
<dbReference type="GO" id="GO:0031966">
    <property type="term" value="C:mitochondrial membrane"/>
    <property type="evidence" value="ECO:0007669"/>
    <property type="project" value="UniProtKB-SubCell"/>
</dbReference>
<feature type="transmembrane region" description="Helical" evidence="16">
    <location>
        <begin position="298"/>
        <end position="317"/>
    </location>
</feature>
<feature type="transmembrane region" description="Helical" evidence="16">
    <location>
        <begin position="387"/>
        <end position="405"/>
    </location>
</feature>
<evidence type="ECO:0000256" key="16">
    <source>
        <dbReference type="RuleBase" id="RU003297"/>
    </source>
</evidence>
<evidence type="ECO:0000256" key="1">
    <source>
        <dbReference type="ARBA" id="ARBA00004225"/>
    </source>
</evidence>
<comment type="catalytic activity">
    <reaction evidence="15 16">
        <text>a ubiquinone + NADH + 5 H(+)(in) = a ubiquinol + NAD(+) + 4 H(+)(out)</text>
        <dbReference type="Rhea" id="RHEA:29091"/>
        <dbReference type="Rhea" id="RHEA-COMP:9565"/>
        <dbReference type="Rhea" id="RHEA-COMP:9566"/>
        <dbReference type="ChEBI" id="CHEBI:15378"/>
        <dbReference type="ChEBI" id="CHEBI:16389"/>
        <dbReference type="ChEBI" id="CHEBI:17976"/>
        <dbReference type="ChEBI" id="CHEBI:57540"/>
        <dbReference type="ChEBI" id="CHEBI:57945"/>
        <dbReference type="EC" id="7.1.1.2"/>
    </reaction>
</comment>
<evidence type="ECO:0000256" key="10">
    <source>
        <dbReference type="ARBA" id="ARBA00022989"/>
    </source>
</evidence>
<comment type="similarity">
    <text evidence="2 16">Belongs to the complex I subunit 4 family.</text>
</comment>
<organism evidence="19">
    <name type="scientific">Myrianida brachycephala</name>
    <name type="common">Marine polychaete worm</name>
    <name type="synonym">Autolytus brachycephalus</name>
    <dbReference type="NCBI Taxonomy" id="884646"/>
    <lineage>
        <taxon>Eukaryota</taxon>
        <taxon>Metazoa</taxon>
        <taxon>Spiralia</taxon>
        <taxon>Lophotrochozoa</taxon>
        <taxon>Annelida</taxon>
        <taxon>Polychaeta</taxon>
        <taxon>Errantia</taxon>
        <taxon>Phyllodocida</taxon>
        <taxon>Syllidae</taxon>
        <taxon>Myrianida</taxon>
    </lineage>
</organism>
<reference evidence="19" key="1">
    <citation type="journal article" date="2016" name="Gene">
        <title>Syllidae mitochondrial gene order is unusually variable for Annelida.</title>
        <authorList>
            <person name="Aguado M.T."/>
            <person name="Richter S."/>
            <person name="Sontowski R."/>
            <person name="Golombek A."/>
            <person name="Struck T.H."/>
            <person name="Bleidorn C."/>
        </authorList>
    </citation>
    <scope>NUCLEOTIDE SEQUENCE</scope>
</reference>
<dbReference type="GO" id="GO:0042773">
    <property type="term" value="P:ATP synthesis coupled electron transport"/>
    <property type="evidence" value="ECO:0007669"/>
    <property type="project" value="InterPro"/>
</dbReference>
<comment type="subcellular location">
    <subcellularLocation>
        <location evidence="1 16">Mitochondrion membrane</location>
        <topology evidence="1 16">Multi-pass membrane protein</topology>
    </subcellularLocation>
</comment>
<accession>A0A1C9UZD1</accession>
<evidence type="ECO:0000256" key="2">
    <source>
        <dbReference type="ARBA" id="ARBA00009025"/>
    </source>
</evidence>
<evidence type="ECO:0000256" key="4">
    <source>
        <dbReference type="ARBA" id="ARBA00021006"/>
    </source>
</evidence>
<dbReference type="GeneID" id="29291479"/>
<dbReference type="Pfam" id="PF01059">
    <property type="entry name" value="Oxidored_q5_N"/>
    <property type="match status" value="1"/>
</dbReference>
<evidence type="ECO:0000256" key="14">
    <source>
        <dbReference type="ARBA" id="ARBA00023136"/>
    </source>
</evidence>
<feature type="transmembrane region" description="Helical" evidence="16">
    <location>
        <begin position="110"/>
        <end position="130"/>
    </location>
</feature>
<keyword evidence="7 16" id="KW-0812">Transmembrane</keyword>
<evidence type="ECO:0000256" key="8">
    <source>
        <dbReference type="ARBA" id="ARBA00022967"/>
    </source>
</evidence>
<feature type="transmembrane region" description="Helical" evidence="16">
    <location>
        <begin position="137"/>
        <end position="159"/>
    </location>
</feature>
<feature type="domain" description="NADH:ubiquinone oxidoreductase chain 4 N-terminal" evidence="18">
    <location>
        <begin position="1"/>
        <end position="100"/>
    </location>
</feature>
<dbReference type="RefSeq" id="YP_009307962.1">
    <property type="nucleotide sequence ID" value="NC_031403.1"/>
</dbReference>
<keyword evidence="13 16" id="KW-0496">Mitochondrion</keyword>
<keyword evidence="8" id="KW-1278">Translocase</keyword>
<feature type="transmembrane region" description="Helical" evidence="16">
    <location>
        <begin position="86"/>
        <end position="104"/>
    </location>
</feature>
<comment type="function">
    <text evidence="16">Core subunit of the mitochondrial membrane respiratory chain NADH dehydrogenase (Complex I) which catalyzes electron transfer from NADH through the respiratory chain, using ubiquinone as an electron acceptor. Essential for the catalytic activity and assembly of complex I.</text>
</comment>
<name>A0A1C9UZD1_MYRBC</name>
<keyword evidence="6 16" id="KW-0679">Respiratory chain</keyword>
<evidence type="ECO:0000256" key="9">
    <source>
        <dbReference type="ARBA" id="ARBA00022982"/>
    </source>
</evidence>
<feature type="transmembrane region" description="Helical" evidence="16">
    <location>
        <begin position="58"/>
        <end position="79"/>
    </location>
</feature>
<dbReference type="PANTHER" id="PTHR43507:SF20">
    <property type="entry name" value="NADH-UBIQUINONE OXIDOREDUCTASE CHAIN 4"/>
    <property type="match status" value="1"/>
</dbReference>
<evidence type="ECO:0000256" key="11">
    <source>
        <dbReference type="ARBA" id="ARBA00023027"/>
    </source>
</evidence>
<feature type="transmembrane region" description="Helical" evidence="16">
    <location>
        <begin position="360"/>
        <end position="380"/>
    </location>
</feature>
<evidence type="ECO:0000259" key="18">
    <source>
        <dbReference type="Pfam" id="PF01059"/>
    </source>
</evidence>
<dbReference type="GO" id="GO:0008137">
    <property type="term" value="F:NADH dehydrogenase (ubiquinone) activity"/>
    <property type="evidence" value="ECO:0007669"/>
    <property type="project" value="UniProtKB-UniRule"/>
</dbReference>
<sequence length="446" mass="50580">MLKVFFPIITIIIISPQWHISCCTLTILFMLSIKMLFFSTTFSSMLSNFMFLDTMSAALILLSIWVSMMMFLASFSNYFMNKNISMFNALILLLLIILIMSFSLNNMLMFYMTFEMSLIPTMMVIMGWGYQPERINASYYLMLYTISASLPLLLIMTLLYMKKFSLNFLMNFDPYPSMFFTSSMMMALAFLVKMPMYLTHLWLPKAHVEAPAAGSMILAAILLKLGAYGLMRLMYMMPTILTPIYYLLMMISLWGVIAAASICTRQHDMKSLIAYSSVSHMGLVILGILSSYKWGWDGAIMMMIAHGLSSSGLFFLANSSYESTNTRSILLTKGMMALVPIMSLWWFLMSIANMGAPPTLNILSEIILLSSILSSSLWVMMFILPSLFLAMAYSFILFTSISHGPLSSYSVYLSPSFTRNSITSLAHITPLFLMFLNPSIFNCFML</sequence>
<evidence type="ECO:0000256" key="13">
    <source>
        <dbReference type="ARBA" id="ARBA00023128"/>
    </source>
</evidence>
<keyword evidence="10 16" id="KW-1133">Transmembrane helix</keyword>
<evidence type="ECO:0000256" key="12">
    <source>
        <dbReference type="ARBA" id="ARBA00023075"/>
    </source>
</evidence>
<feature type="transmembrane region" description="Helical" evidence="16">
    <location>
        <begin position="210"/>
        <end position="231"/>
    </location>
</feature>
<dbReference type="GO" id="GO:0015990">
    <property type="term" value="P:electron transport coupled proton transport"/>
    <property type="evidence" value="ECO:0007669"/>
    <property type="project" value="TreeGrafter"/>
</dbReference>
<evidence type="ECO:0000256" key="3">
    <source>
        <dbReference type="ARBA" id="ARBA00012944"/>
    </source>
</evidence>